<evidence type="ECO:0000256" key="3">
    <source>
        <dbReference type="ARBA" id="ARBA00022692"/>
    </source>
</evidence>
<protein>
    <recommendedName>
        <fullName evidence="6">XK-related protein</fullName>
    </recommendedName>
</protein>
<keyword evidence="8" id="KW-1185">Reference proteome</keyword>
<reference evidence="7" key="1">
    <citation type="journal article" date="2023" name="Insect Mol. Biol.">
        <title>Genome sequencing provides insights into the evolution of gene families encoding plant cell wall-degrading enzymes in longhorned beetles.</title>
        <authorList>
            <person name="Shin N.R."/>
            <person name="Okamura Y."/>
            <person name="Kirsch R."/>
            <person name="Pauchet Y."/>
        </authorList>
    </citation>
    <scope>NUCLEOTIDE SEQUENCE</scope>
    <source>
        <strain evidence="7">AMC_N1</strain>
    </source>
</reference>
<comment type="caution">
    <text evidence="6">Lacks conserved residue(s) required for the propagation of feature annotation.</text>
</comment>
<dbReference type="AlphaFoldDB" id="A0AAV8ZFL8"/>
<comment type="subcellular location">
    <subcellularLocation>
        <location evidence="1 6">Membrane</location>
        <topology evidence="1 6">Multi-pass membrane protein</topology>
    </subcellularLocation>
</comment>
<comment type="caution">
    <text evidence="7">The sequence shown here is derived from an EMBL/GenBank/DDBJ whole genome shotgun (WGS) entry which is preliminary data.</text>
</comment>
<keyword evidence="5 6" id="KW-0472">Membrane</keyword>
<evidence type="ECO:0000256" key="2">
    <source>
        <dbReference type="ARBA" id="ARBA00008789"/>
    </source>
</evidence>
<evidence type="ECO:0000313" key="8">
    <source>
        <dbReference type="Proteomes" id="UP001162162"/>
    </source>
</evidence>
<dbReference type="Proteomes" id="UP001162162">
    <property type="component" value="Unassembled WGS sequence"/>
</dbReference>
<feature type="transmembrane region" description="Helical" evidence="6">
    <location>
        <begin position="41"/>
        <end position="68"/>
    </location>
</feature>
<dbReference type="Pfam" id="PF09815">
    <property type="entry name" value="XK-related"/>
    <property type="match status" value="1"/>
</dbReference>
<accession>A0AAV8ZFL8</accession>
<proteinExistence type="inferred from homology"/>
<dbReference type="GO" id="GO:0005886">
    <property type="term" value="C:plasma membrane"/>
    <property type="evidence" value="ECO:0007669"/>
    <property type="project" value="UniProtKB-ARBA"/>
</dbReference>
<dbReference type="InterPro" id="IPR018629">
    <property type="entry name" value="XK-rel"/>
</dbReference>
<evidence type="ECO:0000256" key="5">
    <source>
        <dbReference type="ARBA" id="ARBA00023136"/>
    </source>
</evidence>
<feature type="transmembrane region" description="Helical" evidence="6">
    <location>
        <begin position="74"/>
        <end position="96"/>
    </location>
</feature>
<organism evidence="7 8">
    <name type="scientific">Aromia moschata</name>
    <dbReference type="NCBI Taxonomy" id="1265417"/>
    <lineage>
        <taxon>Eukaryota</taxon>
        <taxon>Metazoa</taxon>
        <taxon>Ecdysozoa</taxon>
        <taxon>Arthropoda</taxon>
        <taxon>Hexapoda</taxon>
        <taxon>Insecta</taxon>
        <taxon>Pterygota</taxon>
        <taxon>Neoptera</taxon>
        <taxon>Endopterygota</taxon>
        <taxon>Coleoptera</taxon>
        <taxon>Polyphaga</taxon>
        <taxon>Cucujiformia</taxon>
        <taxon>Chrysomeloidea</taxon>
        <taxon>Cerambycidae</taxon>
        <taxon>Cerambycinae</taxon>
        <taxon>Callichromatini</taxon>
        <taxon>Aromia</taxon>
    </lineage>
</organism>
<evidence type="ECO:0000256" key="4">
    <source>
        <dbReference type="ARBA" id="ARBA00022989"/>
    </source>
</evidence>
<gene>
    <name evidence="7" type="ORF">NQ318_000928</name>
</gene>
<dbReference type="EMBL" id="JAPWTK010000002">
    <property type="protein sequence ID" value="KAJ8962536.1"/>
    <property type="molecule type" value="Genomic_DNA"/>
</dbReference>
<evidence type="ECO:0000256" key="1">
    <source>
        <dbReference type="ARBA" id="ARBA00004141"/>
    </source>
</evidence>
<sequence>MAEDCTVVRFSRDPSLATIDNLKQQNDASDKFTENGQHFGAFYAICIGLSIITYVLDLVLACILLYFYSVNGHGFYFALTLTFVVLPALFMTTVSLRWSPGTSDRSL</sequence>
<comment type="similarity">
    <text evidence="2 6">Belongs to the XK family.</text>
</comment>
<name>A0AAV8ZFL8_9CUCU</name>
<evidence type="ECO:0000256" key="6">
    <source>
        <dbReference type="RuleBase" id="RU910716"/>
    </source>
</evidence>
<keyword evidence="4 6" id="KW-1133">Transmembrane helix</keyword>
<evidence type="ECO:0000313" key="7">
    <source>
        <dbReference type="EMBL" id="KAJ8962536.1"/>
    </source>
</evidence>
<keyword evidence="3 6" id="KW-0812">Transmembrane</keyword>